<dbReference type="SUPFAM" id="SSF51735">
    <property type="entry name" value="NAD(P)-binding Rossmann-fold domains"/>
    <property type="match status" value="1"/>
</dbReference>
<comment type="similarity">
    <text evidence="1">Belongs to the short-chain dehydrogenases/reductases (SDR) family.</text>
</comment>
<dbReference type="Pfam" id="PF13561">
    <property type="entry name" value="adh_short_C2"/>
    <property type="match status" value="1"/>
</dbReference>
<evidence type="ECO:0000256" key="1">
    <source>
        <dbReference type="ARBA" id="ARBA00006484"/>
    </source>
</evidence>
<dbReference type="InterPro" id="IPR002347">
    <property type="entry name" value="SDR_fam"/>
</dbReference>
<dbReference type="PANTHER" id="PTHR42760:SF123">
    <property type="entry name" value="OXIDOREDUCTASE"/>
    <property type="match status" value="1"/>
</dbReference>
<dbReference type="InterPro" id="IPR036291">
    <property type="entry name" value="NAD(P)-bd_dom_sf"/>
</dbReference>
<dbReference type="GO" id="GO:0016616">
    <property type="term" value="F:oxidoreductase activity, acting on the CH-OH group of donors, NAD or NADP as acceptor"/>
    <property type="evidence" value="ECO:0007669"/>
    <property type="project" value="TreeGrafter"/>
</dbReference>
<dbReference type="FunFam" id="3.40.50.720:FF:000084">
    <property type="entry name" value="Short-chain dehydrogenase reductase"/>
    <property type="match status" value="1"/>
</dbReference>
<dbReference type="STRING" id="266779.Meso_0850"/>
<dbReference type="KEGG" id="mes:Meso_0850"/>
<reference evidence="2" key="1">
    <citation type="submission" date="2006-06" db="EMBL/GenBank/DDBJ databases">
        <title>Complete sequence of chromosome of Chelativorans sp. BNC1.</title>
        <authorList>
            <consortium name="US DOE Joint Genome Institute"/>
            <person name="Copeland A."/>
            <person name="Lucas S."/>
            <person name="Lapidus A."/>
            <person name="Barry K."/>
            <person name="Detter J.C."/>
            <person name="Glavina del Rio T."/>
            <person name="Hammon N."/>
            <person name="Israni S."/>
            <person name="Dalin E."/>
            <person name="Tice H."/>
            <person name="Pitluck S."/>
            <person name="Chertkov O."/>
            <person name="Brettin T."/>
            <person name="Bruce D."/>
            <person name="Han C."/>
            <person name="Tapia R."/>
            <person name="Gilna P."/>
            <person name="Schmutz J."/>
            <person name="Larimer F."/>
            <person name="Land M."/>
            <person name="Hauser L."/>
            <person name="Kyrpides N."/>
            <person name="Mikhailova N."/>
            <person name="Richardson P."/>
        </authorList>
    </citation>
    <scope>NUCLEOTIDE SEQUENCE</scope>
    <source>
        <strain evidence="2">BNC1</strain>
    </source>
</reference>
<dbReference type="PRINTS" id="PR00081">
    <property type="entry name" value="GDHRDH"/>
</dbReference>
<dbReference type="CDD" id="cd05233">
    <property type="entry name" value="SDR_c"/>
    <property type="match status" value="1"/>
</dbReference>
<protein>
    <submittedName>
        <fullName evidence="2">Short-chain dehydrogenase/reductase SDR</fullName>
    </submittedName>
</protein>
<accession>Q11K25</accession>
<dbReference type="EMBL" id="CP000390">
    <property type="protein sequence ID" value="ABG62250.1"/>
    <property type="molecule type" value="Genomic_DNA"/>
</dbReference>
<dbReference type="eggNOG" id="COG1028">
    <property type="taxonomic scope" value="Bacteria"/>
</dbReference>
<dbReference type="OrthoDB" id="9779623at2"/>
<proteinExistence type="inferred from homology"/>
<dbReference type="AlphaFoldDB" id="Q11K25"/>
<dbReference type="PANTHER" id="PTHR42760">
    <property type="entry name" value="SHORT-CHAIN DEHYDROGENASES/REDUCTASES FAMILY MEMBER"/>
    <property type="match status" value="1"/>
</dbReference>
<evidence type="ECO:0000313" key="2">
    <source>
        <dbReference type="EMBL" id="ABG62250.1"/>
    </source>
</evidence>
<gene>
    <name evidence="2" type="ordered locus">Meso_0850</name>
</gene>
<organism evidence="2">
    <name type="scientific">Chelativorans sp. (strain BNC1)</name>
    <dbReference type="NCBI Taxonomy" id="266779"/>
    <lineage>
        <taxon>Bacteria</taxon>
        <taxon>Pseudomonadati</taxon>
        <taxon>Pseudomonadota</taxon>
        <taxon>Alphaproteobacteria</taxon>
        <taxon>Hyphomicrobiales</taxon>
        <taxon>Phyllobacteriaceae</taxon>
        <taxon>Chelativorans</taxon>
    </lineage>
</organism>
<dbReference type="GO" id="GO:0030497">
    <property type="term" value="P:fatty acid elongation"/>
    <property type="evidence" value="ECO:0007669"/>
    <property type="project" value="TreeGrafter"/>
</dbReference>
<dbReference type="Gene3D" id="3.40.50.720">
    <property type="entry name" value="NAD(P)-binding Rossmann-like Domain"/>
    <property type="match status" value="1"/>
</dbReference>
<name>Q11K25_CHESB</name>
<sequence precursor="true">MTPVAVVTGGASGSGLAIAERLMDDGWKVAVIDTDQAALGEAEDFLGGADAIFLAVDVTDEDEVAAALDEVVDALGPISALVNTASAKREALFEEVSAELFREALEVNLIGSFIAAEAALERMGHRLSVVNLISVSGVRANSGCTAYGASQAGVKMMTEVMALELGSRGVRVNCVAVGPMDTASPFIQDAERQRPWLERTPLGRAVSAREMTAAIAYLLSPEAGAITGHTLVIDGGFSAAGLLRVD</sequence>
<dbReference type="HOGENOM" id="CLU_010194_1_2_5"/>